<protein>
    <submittedName>
        <fullName evidence="2">Nuclease-like protein</fullName>
    </submittedName>
</protein>
<accession>A0A285TYW9</accession>
<evidence type="ECO:0000313" key="3">
    <source>
        <dbReference type="Proteomes" id="UP000219252"/>
    </source>
</evidence>
<evidence type="ECO:0000259" key="1">
    <source>
        <dbReference type="PROSITE" id="PS50965"/>
    </source>
</evidence>
<reference evidence="3" key="1">
    <citation type="submission" date="2017-08" db="EMBL/GenBank/DDBJ databases">
        <authorList>
            <person name="Varghese N."/>
            <person name="Submissions S."/>
        </authorList>
    </citation>
    <scope>NUCLEOTIDE SEQUENCE [LARGE SCALE GENOMIC DNA]</scope>
    <source>
        <strain evidence="3">JC23</strain>
    </source>
</reference>
<keyword evidence="3" id="KW-1185">Reference proteome</keyword>
<dbReference type="PROSITE" id="PS50965">
    <property type="entry name" value="NERD"/>
    <property type="match status" value="1"/>
</dbReference>
<proteinExistence type="predicted"/>
<evidence type="ECO:0000313" key="2">
    <source>
        <dbReference type="EMBL" id="SOC34762.1"/>
    </source>
</evidence>
<name>A0A285TYW9_9BACL</name>
<dbReference type="Proteomes" id="UP000219252">
    <property type="component" value="Unassembled WGS sequence"/>
</dbReference>
<sequence>MIILKRTKSFSHLALESLFRRLKTNDPTKYKNYRDEYIKLNVGYEGELQADREWDELEIPVNYSLLHNYETLSDIGRSHQMDTVFLCQHFIWIIDIKNFSGILMFDEDKSQFLRKDFEGDINGYYNPVDQIERHARFINRLFKKWGINLPVEVAVIIVKDSTIIQNAPKFVPVFHLSGLQSKLNKLFQKHPNPYITDFQYNEIKKRLLVGLKRKIWRPSVDSRDIARGVLCRNCNYRTAMEFKHGTFICPLCNRKSKNAFLEAIYDYKYLFSNSFTNSEIREFLNIKSIYSTTRLLTRLNFETSGSYRNRKYKIPDEIRK</sequence>
<gene>
    <name evidence="2" type="ORF">SAMN05877842_10198</name>
</gene>
<dbReference type="RefSeq" id="WP_170949369.1">
    <property type="nucleotide sequence ID" value="NZ_OBQC01000001.1"/>
</dbReference>
<dbReference type="AlphaFoldDB" id="A0A285TYW9"/>
<dbReference type="InterPro" id="IPR011528">
    <property type="entry name" value="NERD"/>
</dbReference>
<feature type="domain" description="NERD" evidence="1">
    <location>
        <begin position="42"/>
        <end position="161"/>
    </location>
</feature>
<dbReference type="EMBL" id="OBQC01000001">
    <property type="protein sequence ID" value="SOC34762.1"/>
    <property type="molecule type" value="Genomic_DNA"/>
</dbReference>
<dbReference type="Pfam" id="PF08378">
    <property type="entry name" value="NERD"/>
    <property type="match status" value="1"/>
</dbReference>
<organism evidence="2 3">
    <name type="scientific">Ureibacillus acetophenoni</name>
    <dbReference type="NCBI Taxonomy" id="614649"/>
    <lineage>
        <taxon>Bacteria</taxon>
        <taxon>Bacillati</taxon>
        <taxon>Bacillota</taxon>
        <taxon>Bacilli</taxon>
        <taxon>Bacillales</taxon>
        <taxon>Caryophanaceae</taxon>
        <taxon>Ureibacillus</taxon>
    </lineage>
</organism>